<keyword evidence="1" id="KW-0472">Membrane</keyword>
<name>A0A834K0Q7_VESPE</name>
<keyword evidence="1" id="KW-1133">Transmembrane helix</keyword>
<feature type="transmembrane region" description="Helical" evidence="1">
    <location>
        <begin position="47"/>
        <end position="67"/>
    </location>
</feature>
<keyword evidence="1" id="KW-0812">Transmembrane</keyword>
<dbReference type="EMBL" id="JACSDY010000020">
    <property type="protein sequence ID" value="KAF7397197.1"/>
    <property type="molecule type" value="Genomic_DNA"/>
</dbReference>
<evidence type="ECO:0000256" key="1">
    <source>
        <dbReference type="SAM" id="Phobius"/>
    </source>
</evidence>
<evidence type="ECO:0000313" key="3">
    <source>
        <dbReference type="Proteomes" id="UP000600918"/>
    </source>
</evidence>
<keyword evidence="3" id="KW-1185">Reference proteome</keyword>
<evidence type="ECO:0000313" key="2">
    <source>
        <dbReference type="EMBL" id="KAF7397197.1"/>
    </source>
</evidence>
<dbReference type="Proteomes" id="UP000600918">
    <property type="component" value="Unassembled WGS sequence"/>
</dbReference>
<comment type="caution">
    <text evidence="2">The sequence shown here is derived from an EMBL/GenBank/DDBJ whole genome shotgun (WGS) entry which is preliminary data.</text>
</comment>
<sequence>MEGNQKNRKTYVSHSTDQNTSRILDKIVEETITCYNRLLPRGVPTSLQIPTIIILLAMLLNILFANLQMCRNDSAAKIWERPTPII</sequence>
<protein>
    <submittedName>
        <fullName evidence="2">Uncharacterized protein</fullName>
    </submittedName>
</protein>
<dbReference type="AlphaFoldDB" id="A0A834K0Q7"/>
<reference evidence="2" key="1">
    <citation type="journal article" date="2020" name="G3 (Bethesda)">
        <title>High-Quality Assemblies for Three Invasive Social Wasps from the &lt;i&gt;Vespula&lt;/i&gt; Genus.</title>
        <authorList>
            <person name="Harrop T.W.R."/>
            <person name="Guhlin J."/>
            <person name="McLaughlin G.M."/>
            <person name="Permina E."/>
            <person name="Stockwell P."/>
            <person name="Gilligan J."/>
            <person name="Le Lec M.F."/>
            <person name="Gruber M.A.M."/>
            <person name="Quinn O."/>
            <person name="Lovegrove M."/>
            <person name="Duncan E.J."/>
            <person name="Remnant E.J."/>
            <person name="Van Eeckhoven J."/>
            <person name="Graham B."/>
            <person name="Knapp R.A."/>
            <person name="Langford K.W."/>
            <person name="Kronenberg Z."/>
            <person name="Press M.O."/>
            <person name="Eacker S.M."/>
            <person name="Wilson-Rankin E.E."/>
            <person name="Purcell J."/>
            <person name="Lester P.J."/>
            <person name="Dearden P.K."/>
        </authorList>
    </citation>
    <scope>NUCLEOTIDE SEQUENCE</scope>
    <source>
        <strain evidence="2">Volc-1</strain>
    </source>
</reference>
<gene>
    <name evidence="2" type="ORF">H0235_016734</name>
</gene>
<proteinExistence type="predicted"/>
<accession>A0A834K0Q7</accession>
<organism evidence="2 3">
    <name type="scientific">Vespula pensylvanica</name>
    <name type="common">Western yellow jacket</name>
    <name type="synonym">Wasp</name>
    <dbReference type="NCBI Taxonomy" id="30213"/>
    <lineage>
        <taxon>Eukaryota</taxon>
        <taxon>Metazoa</taxon>
        <taxon>Ecdysozoa</taxon>
        <taxon>Arthropoda</taxon>
        <taxon>Hexapoda</taxon>
        <taxon>Insecta</taxon>
        <taxon>Pterygota</taxon>
        <taxon>Neoptera</taxon>
        <taxon>Endopterygota</taxon>
        <taxon>Hymenoptera</taxon>
        <taxon>Apocrita</taxon>
        <taxon>Aculeata</taxon>
        <taxon>Vespoidea</taxon>
        <taxon>Vespidae</taxon>
        <taxon>Vespinae</taxon>
        <taxon>Vespula</taxon>
    </lineage>
</organism>